<dbReference type="Proteomes" id="UP000280834">
    <property type="component" value="Unassembled WGS sequence"/>
</dbReference>
<gene>
    <name evidence="1" type="ORF">BTMF_LOCUS2918</name>
</gene>
<reference evidence="3" key="1">
    <citation type="submission" date="2017-02" db="UniProtKB">
        <authorList>
            <consortium name="WormBaseParasite"/>
        </authorList>
    </citation>
    <scope>IDENTIFICATION</scope>
</reference>
<keyword evidence="2" id="KW-1185">Reference proteome</keyword>
<name>A0A0R3QB86_9BILA</name>
<dbReference type="EMBL" id="UZAG01002537">
    <property type="protein sequence ID" value="VDO13635.1"/>
    <property type="molecule type" value="Genomic_DNA"/>
</dbReference>
<evidence type="ECO:0000313" key="1">
    <source>
        <dbReference type="EMBL" id="VDO13635.1"/>
    </source>
</evidence>
<proteinExistence type="predicted"/>
<evidence type="ECO:0000313" key="2">
    <source>
        <dbReference type="Proteomes" id="UP000280834"/>
    </source>
</evidence>
<reference evidence="1 2" key="2">
    <citation type="submission" date="2018-11" db="EMBL/GenBank/DDBJ databases">
        <authorList>
            <consortium name="Pathogen Informatics"/>
        </authorList>
    </citation>
    <scope>NUCLEOTIDE SEQUENCE [LARGE SCALE GENOMIC DNA]</scope>
</reference>
<organism evidence="3">
    <name type="scientific">Brugia timori</name>
    <dbReference type="NCBI Taxonomy" id="42155"/>
    <lineage>
        <taxon>Eukaryota</taxon>
        <taxon>Metazoa</taxon>
        <taxon>Ecdysozoa</taxon>
        <taxon>Nematoda</taxon>
        <taxon>Chromadorea</taxon>
        <taxon>Rhabditida</taxon>
        <taxon>Spirurina</taxon>
        <taxon>Spiruromorpha</taxon>
        <taxon>Filarioidea</taxon>
        <taxon>Onchocercidae</taxon>
        <taxon>Brugia</taxon>
    </lineage>
</organism>
<dbReference type="WBParaSite" id="BTMF_0000361101-mRNA-1">
    <property type="protein sequence ID" value="BTMF_0000361101-mRNA-1"/>
    <property type="gene ID" value="BTMF_0000361101"/>
</dbReference>
<dbReference type="AlphaFoldDB" id="A0A0R3QB86"/>
<accession>A0A0R3QB86</accession>
<evidence type="ECO:0000313" key="3">
    <source>
        <dbReference type="WBParaSite" id="BTMF_0000361101-mRNA-1"/>
    </source>
</evidence>
<protein>
    <submittedName>
        <fullName evidence="1 3">Uncharacterized protein</fullName>
    </submittedName>
</protein>
<sequence>MLFVTDIMHDHYAIIFTFQRKTVFLKTRISSRIIWIIQKMICAYKSIANTLNQFHTFRAAPAIAIIVKGSILVDTMTVIDNYCSPYRS</sequence>